<dbReference type="GeneID" id="1245794"/>
<dbReference type="PANTHER" id="PTHR43114:SF6">
    <property type="entry name" value="ADENINE DEAMINASE"/>
    <property type="match status" value="1"/>
</dbReference>
<dbReference type="Pfam" id="PF00962">
    <property type="entry name" value="A_deaminase"/>
    <property type="match status" value="1"/>
</dbReference>
<dbReference type="Gene3D" id="3.20.20.140">
    <property type="entry name" value="Metal-dependent hydrolases"/>
    <property type="match status" value="1"/>
</dbReference>
<dbReference type="EMBL" id="CP007217">
    <property type="protein sequence ID" value="AJR10516.1"/>
    <property type="molecule type" value="Genomic_DNA"/>
</dbReference>
<evidence type="ECO:0000256" key="3">
    <source>
        <dbReference type="ARBA" id="ARBA00022723"/>
    </source>
</evidence>
<dbReference type="KEGG" id="cmg:NC81_02195"/>
<sequence length="462" mass="51959">MVDKKFFFIIQQLSLLTSELSDDTPCTDQFIKGLPKADIHVHLPGTISPETAWELGVRNGLIKWKNNQWVSPAFSNGNPHKSYAEIFRNFESIRYERDPNVSLLKYAIITRDFASFDRIMATVQGHRHPPGGIQNENDLWLVLQNYLKQCIQDNIIYTEVQQNIRIAYVIYPSLKPLEARLRLYDLFSRASQLFLSQGITLRFLNCFNKTGSSNLQQSTQQRSEEAASWLDEAASFFPNLFVGLQSAGAESCPEAAPTKLTSGYHHAYENGFGCEAHAGEGTGFLYLNQTIQALPIQRIAHGFQAIEHVPTIHAIQEKNITLVMAPAINLVLGASLHQYSGLEKISKTMINNLDEHPFFALFRDHKLSVTLSSDNPQMGGTSVQNTMLLLSGFSADEDSHLTHVTSSPLTFKEIIQLNVEAIVSSFVDVDTKIMLLNSIHEYLSTYLKIKKDYNLLEGKAFL</sequence>
<dbReference type="AlphaFoldDB" id="A0A069ZNF5"/>
<dbReference type="STRING" id="83560.NC80_02180"/>
<keyword evidence="4" id="KW-0378">Hydrolase</keyword>
<dbReference type="Proteomes" id="UP000260363">
    <property type="component" value="Chromosome"/>
</dbReference>
<evidence type="ECO:0000313" key="8">
    <source>
        <dbReference type="Proteomes" id="UP000260363"/>
    </source>
</evidence>
<keyword evidence="3" id="KW-0479">Metal-binding</keyword>
<reference evidence="7 8" key="1">
    <citation type="submission" date="2014-02" db="EMBL/GenBank/DDBJ databases">
        <authorList>
            <person name="Chen C."/>
            <person name="Conrad T.A."/>
            <person name="Zhou Z."/>
            <person name="Lai Z."/>
            <person name="Zhong G."/>
        </authorList>
    </citation>
    <scope>NUCLEOTIDE SEQUENCE [LARGE SCALE GENOMIC DNA]</scope>
    <source>
        <strain evidence="7 8">Nigg3-28</strain>
    </source>
</reference>
<dbReference type="CDD" id="cd00443">
    <property type="entry name" value="ADA_AMPD"/>
    <property type="match status" value="1"/>
</dbReference>
<accession>A0A069ZNF5</accession>
<evidence type="ECO:0000313" key="7">
    <source>
        <dbReference type="EMBL" id="AJR10516.1"/>
    </source>
</evidence>
<dbReference type="InterPro" id="IPR006330">
    <property type="entry name" value="Ado/ade_deaminase"/>
</dbReference>
<evidence type="ECO:0000256" key="5">
    <source>
        <dbReference type="ARBA" id="ARBA00022833"/>
    </source>
</evidence>
<dbReference type="GO" id="GO:0005829">
    <property type="term" value="C:cytosol"/>
    <property type="evidence" value="ECO:0007669"/>
    <property type="project" value="TreeGrafter"/>
</dbReference>
<evidence type="ECO:0000259" key="6">
    <source>
        <dbReference type="Pfam" id="PF00962"/>
    </source>
</evidence>
<keyword evidence="5" id="KW-0862">Zinc</keyword>
<dbReference type="InterPro" id="IPR001365">
    <property type="entry name" value="A_deaminase_dom"/>
</dbReference>
<evidence type="ECO:0000256" key="2">
    <source>
        <dbReference type="ARBA" id="ARBA00006676"/>
    </source>
</evidence>
<proteinExistence type="inferred from homology"/>
<dbReference type="KEGG" id="cmx:DNC_02200"/>
<evidence type="ECO:0000256" key="1">
    <source>
        <dbReference type="ARBA" id="ARBA00001947"/>
    </source>
</evidence>
<dbReference type="GO" id="GO:0046872">
    <property type="term" value="F:metal ion binding"/>
    <property type="evidence" value="ECO:0007669"/>
    <property type="project" value="UniProtKB-KW"/>
</dbReference>
<gene>
    <name evidence="7" type="ORF">BD36_02345</name>
</gene>
<dbReference type="PANTHER" id="PTHR43114">
    <property type="entry name" value="ADENINE DEAMINASE"/>
    <property type="match status" value="1"/>
</dbReference>
<feature type="domain" description="Adenosine deaminase" evidence="6">
    <location>
        <begin position="133"/>
        <end position="441"/>
    </location>
</feature>
<dbReference type="GO" id="GO:0043103">
    <property type="term" value="P:hypoxanthine salvage"/>
    <property type="evidence" value="ECO:0007669"/>
    <property type="project" value="TreeGrafter"/>
</dbReference>
<comment type="similarity">
    <text evidence="2">Belongs to the metallo-dependent hydrolases superfamily. Adenosine and AMP deaminases family.</text>
</comment>
<dbReference type="InterPro" id="IPR032466">
    <property type="entry name" value="Metal_Hydrolase"/>
</dbReference>
<organism evidence="7 8">
    <name type="scientific">Chlamydia muridarum</name>
    <dbReference type="NCBI Taxonomy" id="83560"/>
    <lineage>
        <taxon>Bacteria</taxon>
        <taxon>Pseudomonadati</taxon>
        <taxon>Chlamydiota</taxon>
        <taxon>Chlamydiia</taxon>
        <taxon>Chlamydiales</taxon>
        <taxon>Chlamydiaceae</taxon>
        <taxon>Chlamydia/Chlamydophila group</taxon>
        <taxon>Chlamydia</taxon>
    </lineage>
</organism>
<dbReference type="PATRIC" id="fig|83560.10.peg.449"/>
<dbReference type="GO" id="GO:0006146">
    <property type="term" value="P:adenine catabolic process"/>
    <property type="evidence" value="ECO:0007669"/>
    <property type="project" value="TreeGrafter"/>
</dbReference>
<comment type="cofactor">
    <cofactor evidence="1">
        <name>Zn(2+)</name>
        <dbReference type="ChEBI" id="CHEBI:29105"/>
    </cofactor>
</comment>
<evidence type="ECO:0000256" key="4">
    <source>
        <dbReference type="ARBA" id="ARBA00022801"/>
    </source>
</evidence>
<name>A0A069ZNF5_CHLMR</name>
<dbReference type="GO" id="GO:0000034">
    <property type="term" value="F:adenine deaminase activity"/>
    <property type="evidence" value="ECO:0007669"/>
    <property type="project" value="TreeGrafter"/>
</dbReference>
<dbReference type="SUPFAM" id="SSF51556">
    <property type="entry name" value="Metallo-dependent hydrolases"/>
    <property type="match status" value="1"/>
</dbReference>
<dbReference type="RefSeq" id="WP_010230458.1">
    <property type="nucleotide sequence ID" value="NZ_CP007217.1"/>
</dbReference>
<dbReference type="KEGG" id="cmm:NC80_02180"/>
<dbReference type="OMA" id="VMAPAIN"/>
<protein>
    <submittedName>
        <fullName evidence="7">Adenosine deaminase</fullName>
    </submittedName>
</protein>